<evidence type="ECO:0000313" key="2">
    <source>
        <dbReference type="EMBL" id="KAK7967199.1"/>
    </source>
</evidence>
<organism evidence="2 3">
    <name type="scientific">Apiospora aurea</name>
    <dbReference type="NCBI Taxonomy" id="335848"/>
    <lineage>
        <taxon>Eukaryota</taxon>
        <taxon>Fungi</taxon>
        <taxon>Dikarya</taxon>
        <taxon>Ascomycota</taxon>
        <taxon>Pezizomycotina</taxon>
        <taxon>Sordariomycetes</taxon>
        <taxon>Xylariomycetidae</taxon>
        <taxon>Amphisphaeriales</taxon>
        <taxon>Apiosporaceae</taxon>
        <taxon>Apiospora</taxon>
    </lineage>
</organism>
<comment type="caution">
    <text evidence="2">The sequence shown here is derived from an EMBL/GenBank/DDBJ whole genome shotgun (WGS) entry which is preliminary data.</text>
</comment>
<accession>A0ABR1QX42</accession>
<feature type="region of interest" description="Disordered" evidence="1">
    <location>
        <begin position="137"/>
        <end position="157"/>
    </location>
</feature>
<dbReference type="RefSeq" id="XP_066706591.1">
    <property type="nucleotide sequence ID" value="XM_066837698.1"/>
</dbReference>
<evidence type="ECO:0000313" key="3">
    <source>
        <dbReference type="Proteomes" id="UP001391051"/>
    </source>
</evidence>
<gene>
    <name evidence="2" type="ORF">PG986_001476</name>
</gene>
<protein>
    <submittedName>
        <fullName evidence="2">Uncharacterized protein</fullName>
    </submittedName>
</protein>
<dbReference type="Proteomes" id="UP001391051">
    <property type="component" value="Unassembled WGS sequence"/>
</dbReference>
<reference evidence="2 3" key="1">
    <citation type="submission" date="2023-01" db="EMBL/GenBank/DDBJ databases">
        <title>Analysis of 21 Apiospora genomes using comparative genomics revels a genus with tremendous synthesis potential of carbohydrate active enzymes and secondary metabolites.</title>
        <authorList>
            <person name="Sorensen T."/>
        </authorList>
    </citation>
    <scope>NUCLEOTIDE SEQUENCE [LARGE SCALE GENOMIC DNA]</scope>
    <source>
        <strain evidence="2 3">CBS 24483</strain>
    </source>
</reference>
<sequence>MAEIPNGIPKPLHVGTKRRLGADMGFCQHSIAALAMLRDPPTRQVGRSDIFRLLASDILRLCKAIDRRHGLHELPSRSLQILDVKKESEVDAKQLQPHAGPCQPCHPPALGVTGCQMRQLTSNQFVFLLDQDPSTLPDPISVGTRPDEKGWRTTPPYTTSSRAGGCFGRCRSNHYDLPADLHRMLILAAPLAGFRLPTKRLKRLDEYDFKLGPPVDYILLAPDREHRGASPAKLAPFKSI</sequence>
<evidence type="ECO:0000256" key="1">
    <source>
        <dbReference type="SAM" id="MobiDB-lite"/>
    </source>
</evidence>
<dbReference type="EMBL" id="JAQQWE010000001">
    <property type="protein sequence ID" value="KAK7967199.1"/>
    <property type="molecule type" value="Genomic_DNA"/>
</dbReference>
<name>A0ABR1QX42_9PEZI</name>
<dbReference type="GeneID" id="92070760"/>
<proteinExistence type="predicted"/>
<keyword evidence="3" id="KW-1185">Reference proteome</keyword>